<keyword evidence="3" id="KW-1185">Reference proteome</keyword>
<dbReference type="Proteomes" id="UP000799291">
    <property type="component" value="Unassembled WGS sequence"/>
</dbReference>
<organism evidence="2 3">
    <name type="scientific">Lentithecium fluviatile CBS 122367</name>
    <dbReference type="NCBI Taxonomy" id="1168545"/>
    <lineage>
        <taxon>Eukaryota</taxon>
        <taxon>Fungi</taxon>
        <taxon>Dikarya</taxon>
        <taxon>Ascomycota</taxon>
        <taxon>Pezizomycotina</taxon>
        <taxon>Dothideomycetes</taxon>
        <taxon>Pleosporomycetidae</taxon>
        <taxon>Pleosporales</taxon>
        <taxon>Massarineae</taxon>
        <taxon>Lentitheciaceae</taxon>
        <taxon>Lentithecium</taxon>
    </lineage>
</organism>
<evidence type="ECO:0000256" key="1">
    <source>
        <dbReference type="SAM" id="SignalP"/>
    </source>
</evidence>
<evidence type="ECO:0000313" key="2">
    <source>
        <dbReference type="EMBL" id="KAF2677214.1"/>
    </source>
</evidence>
<dbReference type="AlphaFoldDB" id="A0A6G1IG61"/>
<protein>
    <submittedName>
        <fullName evidence="2">Uncharacterized protein</fullName>
    </submittedName>
</protein>
<proteinExistence type="predicted"/>
<feature type="signal peptide" evidence="1">
    <location>
        <begin position="1"/>
        <end position="21"/>
    </location>
</feature>
<sequence>MALRSITALLTILFLTVLTLRSDILTNICPLPLASPSTSHVHNQAITERRFASFIAAPAMPEGSWATKQIPTKGSFLWVEHNTTSAVSWEVSMAYGLHCMSMIRRLVMGKSIGNLLCAADDTIEPATTLWADDGTVIEHTGIPHDSFVHQWKDSSHI</sequence>
<dbReference type="EMBL" id="MU005624">
    <property type="protein sequence ID" value="KAF2677214.1"/>
    <property type="molecule type" value="Genomic_DNA"/>
</dbReference>
<reference evidence="2" key="1">
    <citation type="journal article" date="2020" name="Stud. Mycol.">
        <title>101 Dothideomycetes genomes: a test case for predicting lifestyles and emergence of pathogens.</title>
        <authorList>
            <person name="Haridas S."/>
            <person name="Albert R."/>
            <person name="Binder M."/>
            <person name="Bloem J."/>
            <person name="Labutti K."/>
            <person name="Salamov A."/>
            <person name="Andreopoulos B."/>
            <person name="Baker S."/>
            <person name="Barry K."/>
            <person name="Bills G."/>
            <person name="Bluhm B."/>
            <person name="Cannon C."/>
            <person name="Castanera R."/>
            <person name="Culley D."/>
            <person name="Daum C."/>
            <person name="Ezra D."/>
            <person name="Gonzalez J."/>
            <person name="Henrissat B."/>
            <person name="Kuo A."/>
            <person name="Liang C."/>
            <person name="Lipzen A."/>
            <person name="Lutzoni F."/>
            <person name="Magnuson J."/>
            <person name="Mondo S."/>
            <person name="Nolan M."/>
            <person name="Ohm R."/>
            <person name="Pangilinan J."/>
            <person name="Park H.-J."/>
            <person name="Ramirez L."/>
            <person name="Alfaro M."/>
            <person name="Sun H."/>
            <person name="Tritt A."/>
            <person name="Yoshinaga Y."/>
            <person name="Zwiers L.-H."/>
            <person name="Turgeon B."/>
            <person name="Goodwin S."/>
            <person name="Spatafora J."/>
            <person name="Crous P."/>
            <person name="Grigoriev I."/>
        </authorList>
    </citation>
    <scope>NUCLEOTIDE SEQUENCE</scope>
    <source>
        <strain evidence="2">CBS 122367</strain>
    </source>
</reference>
<evidence type="ECO:0000313" key="3">
    <source>
        <dbReference type="Proteomes" id="UP000799291"/>
    </source>
</evidence>
<accession>A0A6G1IG61</accession>
<feature type="chain" id="PRO_5026135838" evidence="1">
    <location>
        <begin position="22"/>
        <end position="157"/>
    </location>
</feature>
<dbReference type="OrthoDB" id="3663442at2759"/>
<gene>
    <name evidence="2" type="ORF">K458DRAFT_436696</name>
</gene>
<keyword evidence="1" id="KW-0732">Signal</keyword>
<name>A0A6G1IG61_9PLEO</name>